<accession>A0A6G1LSM1</accession>
<comment type="caution">
    <text evidence="4">The sequence shown here is derived from an EMBL/GenBank/DDBJ whole genome shotgun (WGS) entry which is preliminary data.</text>
</comment>
<evidence type="ECO:0000313" key="3">
    <source>
        <dbReference type="EMBL" id="KAF3199286.1"/>
    </source>
</evidence>
<evidence type="ECO:0000313" key="6">
    <source>
        <dbReference type="Proteomes" id="UP000483672"/>
    </source>
</evidence>
<evidence type="ECO:0000313" key="4">
    <source>
        <dbReference type="EMBL" id="KAF3202595.1"/>
    </source>
</evidence>
<dbReference type="Proteomes" id="UP000472727">
    <property type="component" value="Unassembled WGS sequence"/>
</dbReference>
<dbReference type="AlphaFoldDB" id="A0A6G1LSM1"/>
<feature type="transmembrane region" description="Helical" evidence="1">
    <location>
        <begin position="94"/>
        <end position="114"/>
    </location>
</feature>
<feature type="transmembrane region" description="Helical" evidence="1">
    <location>
        <begin position="21"/>
        <end position="38"/>
    </location>
</feature>
<dbReference type="Proteomes" id="UP000614610">
    <property type="component" value="Unassembled WGS sequence"/>
</dbReference>
<keyword evidence="1" id="KW-0472">Membrane</keyword>
<evidence type="ECO:0000313" key="2">
    <source>
        <dbReference type="EMBL" id="KAF3197413.1"/>
    </source>
</evidence>
<proteinExistence type="predicted"/>
<dbReference type="Proteomes" id="UP000483672">
    <property type="component" value="Unassembled WGS sequence"/>
</dbReference>
<organism evidence="4 6">
    <name type="scientific">Orbilia oligospora</name>
    <name type="common">Nematode-trapping fungus</name>
    <name type="synonym">Arthrobotrys oligospora</name>
    <dbReference type="NCBI Taxonomy" id="2813651"/>
    <lineage>
        <taxon>Eukaryota</taxon>
        <taxon>Fungi</taxon>
        <taxon>Dikarya</taxon>
        <taxon>Ascomycota</taxon>
        <taxon>Pezizomycotina</taxon>
        <taxon>Orbiliomycetes</taxon>
        <taxon>Orbiliales</taxon>
        <taxon>Orbiliaceae</taxon>
        <taxon>Orbilia</taxon>
    </lineage>
</organism>
<name>A0A6G1LSM1_ORBOL</name>
<dbReference type="EMBL" id="WIWS01000190">
    <property type="protein sequence ID" value="KAF3199286.1"/>
    <property type="molecule type" value="Genomic_DNA"/>
</dbReference>
<sequence>MAGFSLAEHKHSEVRGHAKKGLWATASVVAIYIFFLMGDEMRPNGAIRWAGKVLIQKAGLEAPSGLLDLTTTLPPTVTITTTTTTATTTPAPTVIYITTTAYLPATTLIFFQLYQHRHLYLSLFSIQTYSSSTLPKITRNTSTEGCKCPAKDN</sequence>
<gene>
    <name evidence="3" type="ORF">TWF106_003970</name>
    <name evidence="4" type="ORF">TWF191_002911</name>
    <name evidence="2" type="ORF">TWF679_003195</name>
</gene>
<reference evidence="5 6" key="1">
    <citation type="submission" date="2019-06" db="EMBL/GenBank/DDBJ databases">
        <authorList>
            <person name="Palmer J.M."/>
        </authorList>
    </citation>
    <scope>NUCLEOTIDE SEQUENCE [LARGE SCALE GENOMIC DNA]</scope>
    <source>
        <strain evidence="3 5">TWF106</strain>
        <strain evidence="4 6">TWF191</strain>
        <strain evidence="2">TWF679</strain>
    </source>
</reference>
<protein>
    <submittedName>
        <fullName evidence="4">Uncharacterized protein</fullName>
    </submittedName>
</protein>
<dbReference type="OrthoDB" id="10521902at2759"/>
<dbReference type="EMBL" id="WIPF01000165">
    <property type="protein sequence ID" value="KAF3202595.1"/>
    <property type="molecule type" value="Genomic_DNA"/>
</dbReference>
<evidence type="ECO:0000256" key="1">
    <source>
        <dbReference type="SAM" id="Phobius"/>
    </source>
</evidence>
<keyword evidence="1" id="KW-0812">Transmembrane</keyword>
<keyword evidence="1" id="KW-1133">Transmembrane helix</keyword>
<dbReference type="EMBL" id="WIWT01000164">
    <property type="protein sequence ID" value="KAF3197413.1"/>
    <property type="molecule type" value="Genomic_DNA"/>
</dbReference>
<evidence type="ECO:0000313" key="5">
    <source>
        <dbReference type="Proteomes" id="UP000472727"/>
    </source>
</evidence>